<gene>
    <name evidence="1" type="ordered locus">CENSYa_1339</name>
</gene>
<dbReference type="EMBL" id="DP000238">
    <property type="protein sequence ID" value="ABK77962.1"/>
    <property type="molecule type" value="Genomic_DNA"/>
</dbReference>
<evidence type="ECO:0000313" key="2">
    <source>
        <dbReference type="Proteomes" id="UP000000758"/>
    </source>
</evidence>
<dbReference type="EnsemblBacteria" id="ABK77962">
    <property type="protein sequence ID" value="ABK77962"/>
    <property type="gene ID" value="CENSYa_1339"/>
</dbReference>
<sequence length="65" mass="7218">METDGHTDDEIRRILGYRKIAVVGMSRDPSKGPTMSQSTLRITAMISPPSTPRRTAYWIEGAIPT</sequence>
<name>A0RX95_CENSY</name>
<accession>A0RX95</accession>
<keyword evidence="2" id="KW-1185">Reference proteome</keyword>
<reference evidence="1 2" key="1">
    <citation type="journal article" date="2006" name="Proc. Natl. Acad. Sci. U.S.A.">
        <title>Genomic analysis of the uncultivated marine crenarchaeote Cenarchaeum symbiosum.</title>
        <authorList>
            <person name="Hallam S.J."/>
            <person name="Konstantinidis K.T."/>
            <person name="Putnam N."/>
            <person name="Schleper C."/>
            <person name="Watanabe Y."/>
            <person name="Sugahara J."/>
            <person name="Preston C."/>
            <person name="de la Torre J."/>
            <person name="Richardson P.M."/>
            <person name="DeLong E.F."/>
        </authorList>
    </citation>
    <scope>NUCLEOTIDE SEQUENCE [LARGE SCALE GENOMIC DNA]</scope>
    <source>
        <strain evidence="2">A</strain>
    </source>
</reference>
<dbReference type="AlphaFoldDB" id="A0RX95"/>
<dbReference type="KEGG" id="csy:CENSYa_1339"/>
<proteinExistence type="predicted"/>
<evidence type="ECO:0000313" key="1">
    <source>
        <dbReference type="EMBL" id="ABK77962.1"/>
    </source>
</evidence>
<organism evidence="1 2">
    <name type="scientific">Cenarchaeum symbiosum (strain A)</name>
    <dbReference type="NCBI Taxonomy" id="414004"/>
    <lineage>
        <taxon>Archaea</taxon>
        <taxon>Nitrososphaerota</taxon>
        <taxon>Candidatus Cenarchaeales</taxon>
        <taxon>Candidatus Cenarchaeaceae</taxon>
        <taxon>Candidatus Cenarchaeum</taxon>
    </lineage>
</organism>
<dbReference type="HOGENOM" id="CLU_2839219_0_0_2"/>
<dbReference type="Proteomes" id="UP000000758">
    <property type="component" value="Chromosome"/>
</dbReference>
<protein>
    <submittedName>
        <fullName evidence="1">Uncharacterized protein</fullName>
    </submittedName>
</protein>
<dbReference type="STRING" id="414004.CENSYa_1339"/>